<comment type="pathway">
    <text evidence="1">Cell wall biogenesis; peptidoglycan biosynthesis.</text>
</comment>
<evidence type="ECO:0000256" key="9">
    <source>
        <dbReference type="ARBA" id="ARBA00022984"/>
    </source>
</evidence>
<dbReference type="EC" id="3.4.16.4" evidence="3"/>
<feature type="domain" description="Peptidase S11 D-alanyl-D-alanine carboxypeptidase A N-terminal" evidence="13">
    <location>
        <begin position="28"/>
        <end position="253"/>
    </location>
</feature>
<dbReference type="Proteomes" id="UP001589738">
    <property type="component" value="Unassembled WGS sequence"/>
</dbReference>
<dbReference type="Gene3D" id="2.30.140.30">
    <property type="match status" value="1"/>
</dbReference>
<dbReference type="GO" id="GO:0004180">
    <property type="term" value="F:carboxypeptidase activity"/>
    <property type="evidence" value="ECO:0007669"/>
    <property type="project" value="UniProtKB-KW"/>
</dbReference>
<comment type="caution">
    <text evidence="15">The sequence shown here is derived from an EMBL/GenBank/DDBJ whole genome shotgun (WGS) entry which is preliminary data.</text>
</comment>
<dbReference type="Pfam" id="PF07943">
    <property type="entry name" value="PBP5_C"/>
    <property type="match status" value="1"/>
</dbReference>
<keyword evidence="16" id="KW-1185">Reference proteome</keyword>
<evidence type="ECO:0000256" key="12">
    <source>
        <dbReference type="RuleBase" id="RU004016"/>
    </source>
</evidence>
<evidence type="ECO:0000256" key="7">
    <source>
        <dbReference type="ARBA" id="ARBA00022801"/>
    </source>
</evidence>
<dbReference type="EMBL" id="JBHLUU010000124">
    <property type="protein sequence ID" value="MFC0477738.1"/>
    <property type="molecule type" value="Genomic_DNA"/>
</dbReference>
<evidence type="ECO:0000259" key="14">
    <source>
        <dbReference type="Pfam" id="PF07943"/>
    </source>
</evidence>
<comment type="catalytic activity">
    <reaction evidence="11">
        <text>Preferential cleavage: (Ac)2-L-Lys-D-Ala-|-D-Ala. Also transpeptidation of peptidyl-alanyl moieties that are N-acyl substituents of D-alanine.</text>
        <dbReference type="EC" id="3.4.16.4"/>
    </reaction>
</comment>
<evidence type="ECO:0000256" key="5">
    <source>
        <dbReference type="ARBA" id="ARBA00022670"/>
    </source>
</evidence>
<evidence type="ECO:0000256" key="2">
    <source>
        <dbReference type="ARBA" id="ARBA00007164"/>
    </source>
</evidence>
<keyword evidence="6" id="KW-0732">Signal</keyword>
<evidence type="ECO:0000313" key="15">
    <source>
        <dbReference type="EMBL" id="MFC0477738.1"/>
    </source>
</evidence>
<reference evidence="15 16" key="1">
    <citation type="submission" date="2024-09" db="EMBL/GenBank/DDBJ databases">
        <authorList>
            <person name="Sun Q."/>
            <person name="Mori K."/>
        </authorList>
    </citation>
    <scope>NUCLEOTIDE SEQUENCE [LARGE SCALE GENOMIC DNA]</scope>
    <source>
        <strain evidence="15 16">CGMCC 1.9126</strain>
    </source>
</reference>
<evidence type="ECO:0000256" key="8">
    <source>
        <dbReference type="ARBA" id="ARBA00022960"/>
    </source>
</evidence>
<evidence type="ECO:0000256" key="11">
    <source>
        <dbReference type="ARBA" id="ARBA00034000"/>
    </source>
</evidence>
<gene>
    <name evidence="15" type="ORF">ACFFHF_21350</name>
</gene>
<evidence type="ECO:0000256" key="10">
    <source>
        <dbReference type="ARBA" id="ARBA00023316"/>
    </source>
</evidence>
<evidence type="ECO:0000256" key="6">
    <source>
        <dbReference type="ARBA" id="ARBA00022729"/>
    </source>
</evidence>
<evidence type="ECO:0000259" key="13">
    <source>
        <dbReference type="Pfam" id="PF00768"/>
    </source>
</evidence>
<keyword evidence="8" id="KW-0133">Cell shape</keyword>
<keyword evidence="7 15" id="KW-0378">Hydrolase</keyword>
<dbReference type="InterPro" id="IPR012907">
    <property type="entry name" value="Peptidase_S11_C"/>
</dbReference>
<dbReference type="SUPFAM" id="SSF56601">
    <property type="entry name" value="beta-lactamase/transpeptidase-like"/>
    <property type="match status" value="1"/>
</dbReference>
<organism evidence="15 16">
    <name type="scientific">Robertmurraya beringensis</name>
    <dbReference type="NCBI Taxonomy" id="641660"/>
    <lineage>
        <taxon>Bacteria</taxon>
        <taxon>Bacillati</taxon>
        <taxon>Bacillota</taxon>
        <taxon>Bacilli</taxon>
        <taxon>Bacillales</taxon>
        <taxon>Bacillaceae</taxon>
        <taxon>Robertmurraya</taxon>
    </lineage>
</organism>
<proteinExistence type="inferred from homology"/>
<dbReference type="InterPro" id="IPR018044">
    <property type="entry name" value="Peptidase_S11"/>
</dbReference>
<dbReference type="PRINTS" id="PR00725">
    <property type="entry name" value="DADACBPTASE1"/>
</dbReference>
<keyword evidence="5" id="KW-0645">Protease</keyword>
<dbReference type="InterPro" id="IPR012338">
    <property type="entry name" value="Beta-lactam/transpept-like"/>
</dbReference>
<accession>A0ABV6KWU3</accession>
<name>A0ABV6KWU3_9BACI</name>
<protein>
    <recommendedName>
        <fullName evidence="3">serine-type D-Ala-D-Ala carboxypeptidase</fullName>
        <ecNumber evidence="3">3.4.16.4</ecNumber>
    </recommendedName>
</protein>
<comment type="similarity">
    <text evidence="2 12">Belongs to the peptidase S11 family.</text>
</comment>
<evidence type="ECO:0000256" key="3">
    <source>
        <dbReference type="ARBA" id="ARBA00012448"/>
    </source>
</evidence>
<feature type="domain" description="Peptidase S11 D-Ala-D-Ala carboxypeptidase A C-terminal" evidence="14">
    <location>
        <begin position="271"/>
        <end position="353"/>
    </location>
</feature>
<dbReference type="InterPro" id="IPR001967">
    <property type="entry name" value="Peptidase_S11_N"/>
</dbReference>
<sequence>MARSKKVFVLIIITFLILFHIPVSANTNINVSSQYAVLIEQSSGRVLFEKGAHEKRRIASITKIMTAVLAIESGKLNEMVKVSKNATRAEGSSLYLKENEEIKLEDLVYGLMLRSGNDAAVAIAEYIGGSVEGFAFLMNQKADEIGMLHSHFTNPHGLDDSNNHYSTAYDMAVLTRYAMMNDTYKLIAGTEVHRAPNPTESWDRIWRNKNRLLTELYEYSTGGKTGFTKLAKRTLVSTATKDGMDLIAVTLNGPDDWNDHINMFETAFKTYEMVQVVEQGFISGIESDKYKNKALVKHDFMYPILETEKDKFEVEYKLKQLKGERNIPEVIGEVIITFDDKPIKTLPIYYNNEKDETSFFESFKKVFTTMIGVKANG</sequence>
<dbReference type="PANTHER" id="PTHR21581:SF33">
    <property type="entry name" value="D-ALANYL-D-ALANINE CARBOXYPEPTIDASE DACB"/>
    <property type="match status" value="1"/>
</dbReference>
<keyword evidence="10" id="KW-0961">Cell wall biogenesis/degradation</keyword>
<dbReference type="Pfam" id="PF00768">
    <property type="entry name" value="Peptidase_S11"/>
    <property type="match status" value="1"/>
</dbReference>
<dbReference type="RefSeq" id="WP_340904519.1">
    <property type="nucleotide sequence ID" value="NZ_JBHLUU010000124.1"/>
</dbReference>
<evidence type="ECO:0000256" key="4">
    <source>
        <dbReference type="ARBA" id="ARBA00022645"/>
    </source>
</evidence>
<keyword evidence="4 15" id="KW-0121">Carboxypeptidase</keyword>
<dbReference type="Gene3D" id="3.40.710.10">
    <property type="entry name" value="DD-peptidase/beta-lactamase superfamily"/>
    <property type="match status" value="1"/>
</dbReference>
<dbReference type="PANTHER" id="PTHR21581">
    <property type="entry name" value="D-ALANYL-D-ALANINE CARBOXYPEPTIDASE"/>
    <property type="match status" value="1"/>
</dbReference>
<evidence type="ECO:0000256" key="1">
    <source>
        <dbReference type="ARBA" id="ARBA00004752"/>
    </source>
</evidence>
<keyword evidence="9" id="KW-0573">Peptidoglycan synthesis</keyword>
<evidence type="ECO:0000313" key="16">
    <source>
        <dbReference type="Proteomes" id="UP001589738"/>
    </source>
</evidence>